<sequence length="405" mass="45491">MSWLKSLFSYGGEQRSQPVKLSQIDNWQSFFLGGGAVTSSGQLVTRESAMRWSPVYACIRIISENMASVPLKVYKSTPTGKEVDKTNPLYRLLHSEPNPLMSSFTWRQIMQVDLLTEGNAYSIIHRRGSKVTALEYVPAGKVATYPQGDSLTYEIEKKRYKHTDILHVTGLGWDGVKGMSPIEYAREAIGLGMASEKYGADYFGQGATLSGILTTEATLNPDQRTALKAAWYEEAHGKKNNHATKVLGGGMKYQRIGNTPEESQNVQIRRFQLEEVARIFGIPNHLLNNLENASFSNIEMQSSEFVMYCLRPHAARWESELQRKLFPNDDTFAEFSLDGLLRANAKDRAELYKGLFNVGAIDSNTIAKLENLEGTPDGNRRYVHKDMIPADLIEKYLLQTKNGKD</sequence>
<dbReference type="InterPro" id="IPR006427">
    <property type="entry name" value="Portal_HK97"/>
</dbReference>
<dbReference type="STRING" id="1279009.ADICEAN_02327"/>
<dbReference type="RefSeq" id="WP_009195720.1">
    <property type="nucleotide sequence ID" value="NZ_AODQ01000055.1"/>
</dbReference>
<name>M7NL48_9BACT</name>
<accession>M7NL48</accession>
<dbReference type="EMBL" id="AODQ01000055">
    <property type="protein sequence ID" value="EMR02520.1"/>
    <property type="molecule type" value="Genomic_DNA"/>
</dbReference>
<dbReference type="Gene3D" id="3.30.1120.70">
    <property type="match status" value="1"/>
</dbReference>
<dbReference type="AlphaFoldDB" id="M7NL48"/>
<dbReference type="OrthoDB" id="9765386at2"/>
<protein>
    <submittedName>
        <fullName evidence="1">Phage portal protein, HK97 family</fullName>
    </submittedName>
</protein>
<proteinExistence type="predicted"/>
<keyword evidence="2" id="KW-1185">Reference proteome</keyword>
<dbReference type="Proteomes" id="UP000011910">
    <property type="component" value="Unassembled WGS sequence"/>
</dbReference>
<evidence type="ECO:0000313" key="2">
    <source>
        <dbReference type="Proteomes" id="UP000011910"/>
    </source>
</evidence>
<evidence type="ECO:0000313" key="1">
    <source>
        <dbReference type="EMBL" id="EMR02520.1"/>
    </source>
</evidence>
<reference evidence="1 2" key="1">
    <citation type="journal article" date="2013" name="Genome Announc.">
        <title>Draft Genome Sequence of Cesiribacter andamanensis Strain AMV16T, Isolated from a Soil Sample from a Mud Volcano in the Andaman Islands, India.</title>
        <authorList>
            <person name="Shivaji S."/>
            <person name="Ara S."/>
            <person name="Begum Z."/>
            <person name="Srinivas T.N."/>
            <person name="Singh A."/>
            <person name="Kumar Pinnaka A."/>
        </authorList>
    </citation>
    <scope>NUCLEOTIDE SEQUENCE [LARGE SCALE GENOMIC DNA]</scope>
    <source>
        <strain evidence="1 2">AMV16</strain>
    </source>
</reference>
<comment type="caution">
    <text evidence="1">The sequence shown here is derived from an EMBL/GenBank/DDBJ whole genome shotgun (WGS) entry which is preliminary data.</text>
</comment>
<dbReference type="InterPro" id="IPR006944">
    <property type="entry name" value="Phage/GTA_portal"/>
</dbReference>
<dbReference type="Pfam" id="PF04860">
    <property type="entry name" value="Phage_portal"/>
    <property type="match status" value="1"/>
</dbReference>
<gene>
    <name evidence="1" type="ORF">ADICEAN_02327</name>
</gene>
<dbReference type="eggNOG" id="COG4695">
    <property type="taxonomic scope" value="Bacteria"/>
</dbReference>
<organism evidence="1 2">
    <name type="scientific">Cesiribacter andamanensis AMV16</name>
    <dbReference type="NCBI Taxonomy" id="1279009"/>
    <lineage>
        <taxon>Bacteria</taxon>
        <taxon>Pseudomonadati</taxon>
        <taxon>Bacteroidota</taxon>
        <taxon>Cytophagia</taxon>
        <taxon>Cytophagales</taxon>
        <taxon>Cesiribacteraceae</taxon>
        <taxon>Cesiribacter</taxon>
    </lineage>
</organism>
<dbReference type="Gene3D" id="3.40.140.120">
    <property type="match status" value="1"/>
</dbReference>
<dbReference type="NCBIfam" id="TIGR01537">
    <property type="entry name" value="portal_HK97"/>
    <property type="match status" value="1"/>
</dbReference>
<dbReference type="Gene3D" id="1.20.1270.210">
    <property type="match status" value="1"/>
</dbReference>